<feature type="region of interest" description="Disordered" evidence="1">
    <location>
        <begin position="49"/>
        <end position="75"/>
    </location>
</feature>
<protein>
    <submittedName>
        <fullName evidence="3">Uncharacterized protein</fullName>
    </submittedName>
</protein>
<evidence type="ECO:0000256" key="2">
    <source>
        <dbReference type="SAM" id="SignalP"/>
    </source>
</evidence>
<dbReference type="OrthoDB" id="8060310at2759"/>
<dbReference type="EMBL" id="CACVKT020010403">
    <property type="protein sequence ID" value="CAC5426160.1"/>
    <property type="molecule type" value="Genomic_DNA"/>
</dbReference>
<dbReference type="Proteomes" id="UP000507470">
    <property type="component" value="Unassembled WGS sequence"/>
</dbReference>
<evidence type="ECO:0000313" key="4">
    <source>
        <dbReference type="Proteomes" id="UP000507470"/>
    </source>
</evidence>
<evidence type="ECO:0000313" key="3">
    <source>
        <dbReference type="EMBL" id="CAC5426160.1"/>
    </source>
</evidence>
<proteinExistence type="predicted"/>
<sequence>MLVVWIYVIFSFNFFLSDINKTKEANKRKRFDYLLKQTELFSHFIQTGAKEEDEQGTSTSKGRRSKGKAGRHRLKEKDEDKILLDDCKAEKDIEIFDKSPSLSAGDECVHSTFMFPRMTFKVPSLDETLTQSMFREENIYPSGWEWHLNGSSKQNQCW</sequence>
<feature type="chain" id="PRO_5026985321" evidence="2">
    <location>
        <begin position="18"/>
        <end position="158"/>
    </location>
</feature>
<feature type="compositionally biased region" description="Basic residues" evidence="1">
    <location>
        <begin position="61"/>
        <end position="74"/>
    </location>
</feature>
<reference evidence="3 4" key="1">
    <citation type="submission" date="2020-06" db="EMBL/GenBank/DDBJ databases">
        <authorList>
            <person name="Li R."/>
            <person name="Bekaert M."/>
        </authorList>
    </citation>
    <scope>NUCLEOTIDE SEQUENCE [LARGE SCALE GENOMIC DNA]</scope>
    <source>
        <strain evidence="4">wild</strain>
    </source>
</reference>
<feature type="signal peptide" evidence="2">
    <location>
        <begin position="1"/>
        <end position="17"/>
    </location>
</feature>
<gene>
    <name evidence="3" type="ORF">MCOR_57896</name>
</gene>
<keyword evidence="2" id="KW-0732">Signal</keyword>
<accession>A0A6J8F089</accession>
<dbReference type="AlphaFoldDB" id="A0A6J8F089"/>
<evidence type="ECO:0000256" key="1">
    <source>
        <dbReference type="SAM" id="MobiDB-lite"/>
    </source>
</evidence>
<name>A0A6J8F089_MYTCO</name>
<organism evidence="3 4">
    <name type="scientific">Mytilus coruscus</name>
    <name type="common">Sea mussel</name>
    <dbReference type="NCBI Taxonomy" id="42192"/>
    <lineage>
        <taxon>Eukaryota</taxon>
        <taxon>Metazoa</taxon>
        <taxon>Spiralia</taxon>
        <taxon>Lophotrochozoa</taxon>
        <taxon>Mollusca</taxon>
        <taxon>Bivalvia</taxon>
        <taxon>Autobranchia</taxon>
        <taxon>Pteriomorphia</taxon>
        <taxon>Mytilida</taxon>
        <taxon>Mytiloidea</taxon>
        <taxon>Mytilidae</taxon>
        <taxon>Mytilinae</taxon>
        <taxon>Mytilus</taxon>
    </lineage>
</organism>
<keyword evidence="4" id="KW-1185">Reference proteome</keyword>